<dbReference type="Pfam" id="PF18052">
    <property type="entry name" value="Rx_N"/>
    <property type="match status" value="1"/>
</dbReference>
<accession>A0A2N9GLR9</accession>
<keyword evidence="1" id="KW-0677">Repeat</keyword>
<evidence type="ECO:0000313" key="7">
    <source>
        <dbReference type="EMBL" id="SPD00204.1"/>
    </source>
</evidence>
<dbReference type="Gene3D" id="1.20.5.4130">
    <property type="match status" value="1"/>
</dbReference>
<dbReference type="InterPro" id="IPR041118">
    <property type="entry name" value="Rx_N"/>
</dbReference>
<dbReference type="Pfam" id="PF00931">
    <property type="entry name" value="NB-ARC"/>
    <property type="match status" value="1"/>
</dbReference>
<evidence type="ECO:0000259" key="5">
    <source>
        <dbReference type="Pfam" id="PF00931"/>
    </source>
</evidence>
<name>A0A2N9GLR9_FAGSY</name>
<gene>
    <name evidence="7" type="ORF">FSB_LOCUS28086</name>
</gene>
<feature type="region of interest" description="Disordered" evidence="4">
    <location>
        <begin position="1"/>
        <end position="42"/>
    </location>
</feature>
<organism evidence="7">
    <name type="scientific">Fagus sylvatica</name>
    <name type="common">Beechnut</name>
    <dbReference type="NCBI Taxonomy" id="28930"/>
    <lineage>
        <taxon>Eukaryota</taxon>
        <taxon>Viridiplantae</taxon>
        <taxon>Streptophyta</taxon>
        <taxon>Embryophyta</taxon>
        <taxon>Tracheophyta</taxon>
        <taxon>Spermatophyta</taxon>
        <taxon>Magnoliopsida</taxon>
        <taxon>eudicotyledons</taxon>
        <taxon>Gunneridae</taxon>
        <taxon>Pentapetalae</taxon>
        <taxon>rosids</taxon>
        <taxon>fabids</taxon>
        <taxon>Fagales</taxon>
        <taxon>Fagaceae</taxon>
        <taxon>Fagus</taxon>
    </lineage>
</organism>
<dbReference type="CDD" id="cd14798">
    <property type="entry name" value="RX-CC_like"/>
    <property type="match status" value="1"/>
</dbReference>
<evidence type="ECO:0000259" key="6">
    <source>
        <dbReference type="Pfam" id="PF18052"/>
    </source>
</evidence>
<evidence type="ECO:0000256" key="4">
    <source>
        <dbReference type="SAM" id="MobiDB-lite"/>
    </source>
</evidence>
<dbReference type="InterPro" id="IPR002182">
    <property type="entry name" value="NB-ARC"/>
</dbReference>
<sequence>MIGETQRRRERLDGAGRGGSDRRRERLRGEEERKDRDEAEAGEERKDTIMCFVITSVERGCTAIPFYLSALILPKYLMPGVKGVGLEPMMLSPSTSDNVRRSYTKEQVESIKTEMELIKAFLKDVEAIMEPDSGLKFWEKEMRDIAHEAKAIIGTHENTRDASILKNMKAENKERLLTLNEPGCCVILIVGMAGSEPTAKDILQDIWEKVEGPQVLKGKRSIKDELKQMLWNFLREKRYLIVLDNIHMAGVWDDLKDAFPHESNGSRTYEIPTQRMMSAANAMGVVVKAANCSKVTCRILGWTSREKFVVYGSITNRSVVVRLEIFLVFATASSGAPMAYVVEGVSLFGAIPRLSIIAASGFIIPASHITSDPLSIAGFPVIEVCSIVDSAVDHGAQAEGTSASAATTSAGGEHLDNIAISWKEFYFHGLSRFMGNSISVDLDARVIPYTRQKMMLMWGSFGKIVVASLPPRSIARTGSSVGASAISDEIVDFFREFDKRRLNPHPEWHFWKFNGPFVSFGDFWVPSDSVPYLRQLTTRHGNFVAKFKLGAGFGGPMLSLLGSVLAAMDKSDLGSVTKMAQHFFGKKISNEIQVLQHQIALLQDSLAVLTTYHEEMVSTGVIVLEFERSKSLFDNLIR</sequence>
<evidence type="ECO:0008006" key="8">
    <source>
        <dbReference type="Google" id="ProtNLM"/>
    </source>
</evidence>
<dbReference type="Gene3D" id="3.40.50.300">
    <property type="entry name" value="P-loop containing nucleotide triphosphate hydrolases"/>
    <property type="match status" value="1"/>
</dbReference>
<proteinExistence type="predicted"/>
<feature type="domain" description="Disease resistance N-terminal" evidence="6">
    <location>
        <begin position="104"/>
        <end position="153"/>
    </location>
</feature>
<dbReference type="AlphaFoldDB" id="A0A2N9GLR9"/>
<evidence type="ECO:0000256" key="1">
    <source>
        <dbReference type="ARBA" id="ARBA00022737"/>
    </source>
</evidence>
<evidence type="ECO:0000256" key="3">
    <source>
        <dbReference type="ARBA" id="ARBA00022821"/>
    </source>
</evidence>
<dbReference type="GO" id="GO:0006952">
    <property type="term" value="P:defense response"/>
    <property type="evidence" value="ECO:0007669"/>
    <property type="project" value="UniProtKB-KW"/>
</dbReference>
<dbReference type="SUPFAM" id="SSF52540">
    <property type="entry name" value="P-loop containing nucleoside triphosphate hydrolases"/>
    <property type="match status" value="1"/>
</dbReference>
<reference evidence="7" key="1">
    <citation type="submission" date="2018-02" db="EMBL/GenBank/DDBJ databases">
        <authorList>
            <person name="Cohen D.B."/>
            <person name="Kent A.D."/>
        </authorList>
    </citation>
    <scope>NUCLEOTIDE SEQUENCE</scope>
</reference>
<keyword evidence="3" id="KW-0611">Plant defense</keyword>
<dbReference type="GO" id="GO:0043531">
    <property type="term" value="F:ADP binding"/>
    <property type="evidence" value="ECO:0007669"/>
    <property type="project" value="InterPro"/>
</dbReference>
<dbReference type="InterPro" id="IPR027417">
    <property type="entry name" value="P-loop_NTPase"/>
</dbReference>
<protein>
    <recommendedName>
        <fullName evidence="8">NB-ARC domain-containing protein</fullName>
    </recommendedName>
</protein>
<keyword evidence="2" id="KW-0547">Nucleotide-binding</keyword>
<dbReference type="InterPro" id="IPR038005">
    <property type="entry name" value="RX-like_CC"/>
</dbReference>
<evidence type="ECO:0000256" key="2">
    <source>
        <dbReference type="ARBA" id="ARBA00022741"/>
    </source>
</evidence>
<dbReference type="EMBL" id="OIVN01002057">
    <property type="protein sequence ID" value="SPD00204.1"/>
    <property type="molecule type" value="Genomic_DNA"/>
</dbReference>
<feature type="domain" description="NB-ARC" evidence="5">
    <location>
        <begin position="198"/>
        <end position="285"/>
    </location>
</feature>